<dbReference type="AlphaFoldDB" id="A0A382FDF5"/>
<dbReference type="EMBL" id="UINC01049010">
    <property type="protein sequence ID" value="SVB60243.1"/>
    <property type="molecule type" value="Genomic_DNA"/>
</dbReference>
<evidence type="ECO:0000313" key="1">
    <source>
        <dbReference type="EMBL" id="SVB60243.1"/>
    </source>
</evidence>
<accession>A0A382FDF5</accession>
<proteinExistence type="predicted"/>
<gene>
    <name evidence="1" type="ORF">METZ01_LOCUS213097</name>
</gene>
<sequence length="81" mass="9467">MKKLILLLTLVAGVGVYFLMSPYQECMKDDNTQYLAQVHSSAANKTPEEADVFLKDICRHWAKEIRWDFIKEFWKGPPKAY</sequence>
<organism evidence="1">
    <name type="scientific">marine metagenome</name>
    <dbReference type="NCBI Taxonomy" id="408172"/>
    <lineage>
        <taxon>unclassified sequences</taxon>
        <taxon>metagenomes</taxon>
        <taxon>ecological metagenomes</taxon>
    </lineage>
</organism>
<name>A0A382FDF5_9ZZZZ</name>
<protein>
    <submittedName>
        <fullName evidence="1">Uncharacterized protein</fullName>
    </submittedName>
</protein>
<reference evidence="1" key="1">
    <citation type="submission" date="2018-05" db="EMBL/GenBank/DDBJ databases">
        <authorList>
            <person name="Lanie J.A."/>
            <person name="Ng W.-L."/>
            <person name="Kazmierczak K.M."/>
            <person name="Andrzejewski T.M."/>
            <person name="Davidsen T.M."/>
            <person name="Wayne K.J."/>
            <person name="Tettelin H."/>
            <person name="Glass J.I."/>
            <person name="Rusch D."/>
            <person name="Podicherti R."/>
            <person name="Tsui H.-C.T."/>
            <person name="Winkler M.E."/>
        </authorList>
    </citation>
    <scope>NUCLEOTIDE SEQUENCE</scope>
</reference>